<name>A0A2I1EZ26_9GLOM</name>
<evidence type="ECO:0000256" key="1">
    <source>
        <dbReference type="SAM" id="Phobius"/>
    </source>
</evidence>
<evidence type="ECO:0000313" key="4">
    <source>
        <dbReference type="Proteomes" id="UP000232688"/>
    </source>
</evidence>
<keyword evidence="1" id="KW-0812">Transmembrane</keyword>
<evidence type="ECO:0000313" key="2">
    <source>
        <dbReference type="EMBL" id="PKC03949.1"/>
    </source>
</evidence>
<feature type="transmembrane region" description="Helical" evidence="1">
    <location>
        <begin position="44"/>
        <end position="63"/>
    </location>
</feature>
<reference evidence="3 4" key="3">
    <citation type="submission" date="2017-10" db="EMBL/GenBank/DDBJ databases">
        <title>Extensive intraspecific genome diversity in a model arbuscular mycorrhizal fungus.</title>
        <authorList>
            <person name="Chen E.C.H."/>
            <person name="Morin E."/>
            <person name="Baudet D."/>
            <person name="Noel J."/>
            <person name="Ndikumana S."/>
            <person name="Charron P."/>
            <person name="St-Onge C."/>
            <person name="Giorgi J."/>
            <person name="Grigoriev I.V."/>
            <person name="Roux C."/>
            <person name="Martin F.M."/>
            <person name="Corradi N."/>
        </authorList>
    </citation>
    <scope>NUCLEOTIDE SEQUENCE [LARGE SCALE GENOMIC DNA]</scope>
    <source>
        <strain evidence="3 4">A1</strain>
    </source>
</reference>
<proteinExistence type="predicted"/>
<evidence type="ECO:0000313" key="3">
    <source>
        <dbReference type="EMBL" id="PKC60213.1"/>
    </source>
</evidence>
<organism evidence="2 5">
    <name type="scientific">Rhizophagus irregularis</name>
    <dbReference type="NCBI Taxonomy" id="588596"/>
    <lineage>
        <taxon>Eukaryota</taxon>
        <taxon>Fungi</taxon>
        <taxon>Fungi incertae sedis</taxon>
        <taxon>Mucoromycota</taxon>
        <taxon>Glomeromycotina</taxon>
        <taxon>Glomeromycetes</taxon>
        <taxon>Glomerales</taxon>
        <taxon>Glomeraceae</taxon>
        <taxon>Rhizophagus</taxon>
    </lineage>
</organism>
<dbReference type="EMBL" id="LLXH01001182">
    <property type="protein sequence ID" value="PKC60213.1"/>
    <property type="molecule type" value="Genomic_DNA"/>
</dbReference>
<keyword evidence="1" id="KW-1133">Transmembrane helix</keyword>
<sequence length="145" mass="17147">MFQTLYLLIAMKILLPFFLKVTCITKKFYRIHYTSNVHWKIGSYWNLPILPISSLPMPINFYWKLPMHIEIIFVYITKCIEIIGIWEFYNSSGPKLFNSNKKSLEAFNAMNITSLHNLRPDCPIHQLLKVNVDNSVTQNLRKPLR</sequence>
<reference evidence="3 4" key="4">
    <citation type="submission" date="2017-10" db="EMBL/GenBank/DDBJ databases">
        <title>Genome analyses suggest a sexual origin of heterokaryosis in a supposedly ancient asexual fungus.</title>
        <authorList>
            <person name="Corradi N."/>
            <person name="Sedzielewska K."/>
            <person name="Noel J."/>
            <person name="Charron P."/>
            <person name="Farinelli L."/>
            <person name="Marton T."/>
            <person name="Kruger M."/>
            <person name="Pelin A."/>
            <person name="Brachmann A."/>
            <person name="Corradi N."/>
        </authorList>
    </citation>
    <scope>NUCLEOTIDE SEQUENCE [LARGE SCALE GENOMIC DNA]</scope>
    <source>
        <strain evidence="3 4">A1</strain>
    </source>
</reference>
<reference evidence="2 5" key="1">
    <citation type="submission" date="2016-04" db="EMBL/GenBank/DDBJ databases">
        <title>Genome analyses suggest a sexual origin of heterokaryosis in a supposedly ancient asexual fungus.</title>
        <authorList>
            <person name="Ropars J."/>
            <person name="Sedzielewska K."/>
            <person name="Noel J."/>
            <person name="Charron P."/>
            <person name="Farinelli L."/>
            <person name="Marton T."/>
            <person name="Kruger M."/>
            <person name="Pelin A."/>
            <person name="Brachmann A."/>
            <person name="Corradi N."/>
        </authorList>
    </citation>
    <scope>NUCLEOTIDE SEQUENCE [LARGE SCALE GENOMIC DNA]</scope>
    <source>
        <strain evidence="2 5">A5</strain>
    </source>
</reference>
<dbReference type="Proteomes" id="UP000232688">
    <property type="component" value="Unassembled WGS sequence"/>
</dbReference>
<reference evidence="2 5" key="2">
    <citation type="submission" date="2017-09" db="EMBL/GenBank/DDBJ databases">
        <title>Extensive intraspecific genome diversity in a model arbuscular mycorrhizal fungus.</title>
        <authorList>
            <person name="Chen E.C."/>
            <person name="Morin E."/>
            <person name="Beaudet D."/>
            <person name="Noel J."/>
            <person name="Ndikumana S."/>
            <person name="Charron P."/>
            <person name="St-Onge C."/>
            <person name="Giorgi J."/>
            <person name="Grigoriev I.V."/>
            <person name="Roux C."/>
            <person name="Martin F.M."/>
            <person name="Corradi N."/>
        </authorList>
    </citation>
    <scope>NUCLEOTIDE SEQUENCE [LARGE SCALE GENOMIC DNA]</scope>
    <source>
        <strain evidence="2 5">A5</strain>
    </source>
</reference>
<gene>
    <name evidence="3" type="ORF">RhiirA1_468361</name>
    <name evidence="2" type="ORF">RhiirA5_422974</name>
</gene>
<keyword evidence="1" id="KW-0472">Membrane</keyword>
<dbReference type="Proteomes" id="UP000232722">
    <property type="component" value="Unassembled WGS sequence"/>
</dbReference>
<comment type="caution">
    <text evidence="2">The sequence shown here is derived from an EMBL/GenBank/DDBJ whole genome shotgun (WGS) entry which is preliminary data.</text>
</comment>
<evidence type="ECO:0000313" key="5">
    <source>
        <dbReference type="Proteomes" id="UP000232722"/>
    </source>
</evidence>
<protein>
    <submittedName>
        <fullName evidence="2">Uncharacterized protein</fullName>
    </submittedName>
</protein>
<dbReference type="EMBL" id="LLXJ01001090">
    <property type="protein sequence ID" value="PKC03949.1"/>
    <property type="molecule type" value="Genomic_DNA"/>
</dbReference>
<dbReference type="VEuPathDB" id="FungiDB:RhiirA1_468361"/>
<accession>A0A2I1EZ26</accession>
<feature type="transmembrane region" description="Helical" evidence="1">
    <location>
        <begin position="6"/>
        <end position="23"/>
    </location>
</feature>
<dbReference type="AlphaFoldDB" id="A0A2I1EZ26"/>